<dbReference type="Proteomes" id="UP000189796">
    <property type="component" value="Chromosome I"/>
</dbReference>
<sequence length="68" mass="7365">MKRAKQLSLDIKYYKVECAGSTVTVQAPTPSAAKYRAFKIAKEAGLYCYDGGFLAFVGGGVKVAELRQ</sequence>
<dbReference type="EMBL" id="LT670817">
    <property type="protein sequence ID" value="SHG87086.1"/>
    <property type="molecule type" value="Genomic_DNA"/>
</dbReference>
<evidence type="ECO:0000313" key="2">
    <source>
        <dbReference type="Proteomes" id="UP000189796"/>
    </source>
</evidence>
<dbReference type="RefSeq" id="WP_079601855.1">
    <property type="nucleotide sequence ID" value="NZ_LT670817.1"/>
</dbReference>
<reference evidence="1 2" key="1">
    <citation type="submission" date="2016-11" db="EMBL/GenBank/DDBJ databases">
        <authorList>
            <person name="Jaros S."/>
            <person name="Januszkiewicz K."/>
            <person name="Wedrychowicz H."/>
        </authorList>
    </citation>
    <scope>NUCLEOTIDE SEQUENCE [LARGE SCALE GENOMIC DNA]</scope>
    <source>
        <strain evidence="1 2">GAS138</strain>
    </source>
</reference>
<dbReference type="AlphaFoldDB" id="A0A1M5NBU2"/>
<proteinExistence type="predicted"/>
<accession>A0A1M5NBU2</accession>
<dbReference type="OrthoDB" id="8255807at2"/>
<organism evidence="1 2">
    <name type="scientific">Bradyrhizobium erythrophlei</name>
    <dbReference type="NCBI Taxonomy" id="1437360"/>
    <lineage>
        <taxon>Bacteria</taxon>
        <taxon>Pseudomonadati</taxon>
        <taxon>Pseudomonadota</taxon>
        <taxon>Alphaproteobacteria</taxon>
        <taxon>Hyphomicrobiales</taxon>
        <taxon>Nitrobacteraceae</taxon>
        <taxon>Bradyrhizobium</taxon>
    </lineage>
</organism>
<protein>
    <submittedName>
        <fullName evidence="1">Uncharacterized protein</fullName>
    </submittedName>
</protein>
<evidence type="ECO:0000313" key="1">
    <source>
        <dbReference type="EMBL" id="SHG87086.1"/>
    </source>
</evidence>
<name>A0A1M5NBU2_9BRAD</name>
<gene>
    <name evidence="1" type="ORF">SAMN05443248_2929</name>
</gene>